<dbReference type="Pfam" id="PF00497">
    <property type="entry name" value="SBP_bac_3"/>
    <property type="match status" value="1"/>
</dbReference>
<evidence type="ECO:0000256" key="1">
    <source>
        <dbReference type="ARBA" id="ARBA00010333"/>
    </source>
</evidence>
<organism evidence="5 6">
    <name type="scientific">Marinomonas pollencensis</name>
    <dbReference type="NCBI Taxonomy" id="491954"/>
    <lineage>
        <taxon>Bacteria</taxon>
        <taxon>Pseudomonadati</taxon>
        <taxon>Pseudomonadota</taxon>
        <taxon>Gammaproteobacteria</taxon>
        <taxon>Oceanospirillales</taxon>
        <taxon>Oceanospirillaceae</taxon>
        <taxon>Marinomonas</taxon>
    </lineage>
</organism>
<dbReference type="SMART" id="SM00062">
    <property type="entry name" value="PBPb"/>
    <property type="match status" value="1"/>
</dbReference>
<protein>
    <submittedName>
        <fullName evidence="5">Cyclohexadienyl dehydratase</fullName>
    </submittedName>
</protein>
<comment type="caution">
    <text evidence="5">The sequence shown here is derived from an EMBL/GenBank/DDBJ whole genome shotgun (WGS) entry which is preliminary data.</text>
</comment>
<dbReference type="Proteomes" id="UP000256542">
    <property type="component" value="Unassembled WGS sequence"/>
</dbReference>
<sequence length="255" mass="28632">MKRTAAFILITSALTFSAFAQADRLEEIQKQGYITVGTTGDYTPFSHYDGSKFTGYDIDVAKYFAKEMGVEVKFVQTTWKNLVPDLQNNKYDIAMGGITRRTSRQMAADISQGYMTFGKCFLVASGKRDAFDTLAEVNRPEVRVGVNIGGTNEKFAEQYLPNATLVRFENNLDVPKAVASGKVDVMITETPEALYYQVTNNKLEASRADNPFTKSQFGYLIPAGEQRLLNTVNFMMDEMQLKGIDEQIMKENHLQ</sequence>
<keyword evidence="2 3" id="KW-0732">Signal</keyword>
<feature type="domain" description="Solute-binding protein family 3/N-terminal" evidence="4">
    <location>
        <begin position="33"/>
        <end position="252"/>
    </location>
</feature>
<dbReference type="InterPro" id="IPR001638">
    <property type="entry name" value="Solute-binding_3/MltF_N"/>
</dbReference>
<evidence type="ECO:0000256" key="2">
    <source>
        <dbReference type="ARBA" id="ARBA00022729"/>
    </source>
</evidence>
<feature type="signal peptide" evidence="3">
    <location>
        <begin position="1"/>
        <end position="22"/>
    </location>
</feature>
<gene>
    <name evidence="5" type="ORF">DFP81_10584</name>
</gene>
<evidence type="ECO:0000259" key="4">
    <source>
        <dbReference type="SMART" id="SM00062"/>
    </source>
</evidence>
<dbReference type="EMBL" id="QUNG01000005">
    <property type="protein sequence ID" value="REG83718.1"/>
    <property type="molecule type" value="Genomic_DNA"/>
</dbReference>
<dbReference type="RefSeq" id="WP_115897404.1">
    <property type="nucleotide sequence ID" value="NZ_QUNG01000005.1"/>
</dbReference>
<evidence type="ECO:0000313" key="5">
    <source>
        <dbReference type="EMBL" id="REG83718.1"/>
    </source>
</evidence>
<dbReference type="Gene3D" id="3.40.190.10">
    <property type="entry name" value="Periplasmic binding protein-like II"/>
    <property type="match status" value="2"/>
</dbReference>
<proteinExistence type="inferred from homology"/>
<keyword evidence="6" id="KW-1185">Reference proteome</keyword>
<reference evidence="5 6" key="1">
    <citation type="submission" date="2018-08" db="EMBL/GenBank/DDBJ databases">
        <title>Genomic Encyclopedia of Type Strains, Phase III (KMG-III): the genomes of soil and plant-associated and newly described type strains.</title>
        <authorList>
            <person name="Whitman W."/>
        </authorList>
    </citation>
    <scope>NUCLEOTIDE SEQUENCE [LARGE SCALE GENOMIC DNA]</scope>
    <source>
        <strain evidence="5 6">CECT 7375</strain>
    </source>
</reference>
<feature type="chain" id="PRO_5017692124" evidence="3">
    <location>
        <begin position="23"/>
        <end position="255"/>
    </location>
</feature>
<accession>A0A3E0DLN8</accession>
<dbReference type="OrthoDB" id="7708309at2"/>
<comment type="similarity">
    <text evidence="1">Belongs to the bacterial solute-binding protein 3 family.</text>
</comment>
<evidence type="ECO:0000256" key="3">
    <source>
        <dbReference type="SAM" id="SignalP"/>
    </source>
</evidence>
<dbReference type="AlphaFoldDB" id="A0A3E0DLN8"/>
<name>A0A3E0DLN8_9GAMM</name>
<dbReference type="PANTHER" id="PTHR35936">
    <property type="entry name" value="MEMBRANE-BOUND LYTIC MUREIN TRANSGLYCOSYLASE F"/>
    <property type="match status" value="1"/>
</dbReference>
<dbReference type="SUPFAM" id="SSF53850">
    <property type="entry name" value="Periplasmic binding protein-like II"/>
    <property type="match status" value="1"/>
</dbReference>
<evidence type="ECO:0000313" key="6">
    <source>
        <dbReference type="Proteomes" id="UP000256542"/>
    </source>
</evidence>
<dbReference type="PANTHER" id="PTHR35936:SF19">
    <property type="entry name" value="AMINO-ACID-BINDING PROTEIN YXEM-RELATED"/>
    <property type="match status" value="1"/>
</dbReference>